<dbReference type="GeneID" id="77134407"/>
<keyword evidence="1" id="KW-0732">Signal</keyword>
<evidence type="ECO:0000256" key="1">
    <source>
        <dbReference type="SAM" id="SignalP"/>
    </source>
</evidence>
<dbReference type="Pfam" id="PF14334">
    <property type="entry name" value="DUF4390"/>
    <property type="match status" value="1"/>
</dbReference>
<feature type="chain" id="PRO_5030167032" description="DUF4390 domain-containing protein" evidence="1">
    <location>
        <begin position="25"/>
        <end position="187"/>
    </location>
</feature>
<keyword evidence="3" id="KW-1185">Reference proteome</keyword>
<proteinExistence type="predicted"/>
<protein>
    <recommendedName>
        <fullName evidence="4">DUF4390 domain-containing protein</fullName>
    </recommendedName>
</protein>
<evidence type="ECO:0008006" key="4">
    <source>
        <dbReference type="Google" id="ProtNLM"/>
    </source>
</evidence>
<gene>
    <name evidence="2" type="ORF">OFBG_01595</name>
</gene>
<sequence>MIRRLSHFLLCLAIALLVVKPAFSASSDIQINTARIEYSGKTYKLFTSFSMDFNHSLEETLLHGIPLYFKTEIEIIRPRAFWFDDVPVSKSRTTRISYNVLTRQYSISIPGTLQRNYSSLEDALSAIRYPPRWTIADSSDLEAGEKYDVGVRIMLDVSQLPKPFQINALNNRDWRLSSDWKWFSYRP</sequence>
<dbReference type="InterPro" id="IPR025500">
    <property type="entry name" value="DUF4390"/>
</dbReference>
<dbReference type="RefSeq" id="WP_005881840.1">
    <property type="nucleotide sequence ID" value="NZ_CP019430.1"/>
</dbReference>
<dbReference type="Proteomes" id="UP000005089">
    <property type="component" value="Unassembled WGS sequence"/>
</dbReference>
<evidence type="ECO:0000313" key="3">
    <source>
        <dbReference type="Proteomes" id="UP000005089"/>
    </source>
</evidence>
<dbReference type="HOGENOM" id="CLU_070058_2_0_4"/>
<name>C3XBJ1_OXAFO</name>
<reference evidence="2 3" key="1">
    <citation type="submission" date="2009-02" db="EMBL/GenBank/DDBJ databases">
        <title>The Genome Sequence of Oxalobacter formigenes OXCC13.</title>
        <authorList>
            <consortium name="The Broad Institute Genome Sequencing Platform"/>
            <person name="Ward D."/>
            <person name="Young S.K."/>
            <person name="Kodira C.D."/>
            <person name="Zeng Q."/>
            <person name="Koehrsen M."/>
            <person name="Alvarado L."/>
            <person name="Berlin A."/>
            <person name="Borenstein D."/>
            <person name="Chen Z."/>
            <person name="Engels R."/>
            <person name="Freedman E."/>
            <person name="Gellesch M."/>
            <person name="Goldberg J."/>
            <person name="Griggs A."/>
            <person name="Gujja S."/>
            <person name="Heiman D."/>
            <person name="Hepburn T."/>
            <person name="Howarth C."/>
            <person name="Jen D."/>
            <person name="Larson L."/>
            <person name="Lewis B."/>
            <person name="Mehta T."/>
            <person name="Park D."/>
            <person name="Pearson M."/>
            <person name="Roberts A."/>
            <person name="Saif S."/>
            <person name="Shea T."/>
            <person name="Shenoy N."/>
            <person name="Sisk P."/>
            <person name="Stolte C."/>
            <person name="Sykes S."/>
            <person name="Walk T."/>
            <person name="White J."/>
            <person name="Yandava C."/>
            <person name="Allison M.J."/>
            <person name="Lander E."/>
            <person name="Nusbaum C."/>
            <person name="Galagan J."/>
            <person name="Birren B."/>
        </authorList>
    </citation>
    <scope>NUCLEOTIDE SEQUENCE [LARGE SCALE GENOMIC DNA]</scope>
    <source>
        <strain evidence="2 3">OXCC13</strain>
    </source>
</reference>
<dbReference type="eggNOG" id="ENOG502ZZV8">
    <property type="taxonomic scope" value="Bacteria"/>
</dbReference>
<dbReference type="AlphaFoldDB" id="C3XBJ1"/>
<dbReference type="STRING" id="847.BRW83_0497"/>
<organism evidence="2 3">
    <name type="scientific">Oxalobacter formigenes OXCC13</name>
    <dbReference type="NCBI Taxonomy" id="556269"/>
    <lineage>
        <taxon>Bacteria</taxon>
        <taxon>Pseudomonadati</taxon>
        <taxon>Pseudomonadota</taxon>
        <taxon>Betaproteobacteria</taxon>
        <taxon>Burkholderiales</taxon>
        <taxon>Oxalobacteraceae</taxon>
        <taxon>Oxalobacter</taxon>
    </lineage>
</organism>
<accession>C3XBJ1</accession>
<evidence type="ECO:0000313" key="2">
    <source>
        <dbReference type="EMBL" id="EEO30567.1"/>
    </source>
</evidence>
<feature type="signal peptide" evidence="1">
    <location>
        <begin position="1"/>
        <end position="24"/>
    </location>
</feature>
<dbReference type="EMBL" id="GG658170">
    <property type="protein sequence ID" value="EEO30567.1"/>
    <property type="molecule type" value="Genomic_DNA"/>
</dbReference>